<dbReference type="AlphaFoldDB" id="A0A078LIM8"/>
<dbReference type="Gene3D" id="2.60.40.1410">
    <property type="entry name" value="Bacterial adhesins - F17c-type"/>
    <property type="match status" value="1"/>
</dbReference>
<dbReference type="GO" id="GO:0030246">
    <property type="term" value="F:carbohydrate binding"/>
    <property type="evidence" value="ECO:0007669"/>
    <property type="project" value="UniProtKB-KW"/>
</dbReference>
<evidence type="ECO:0000256" key="3">
    <source>
        <dbReference type="ARBA" id="ARBA00022729"/>
    </source>
</evidence>
<dbReference type="EMBL" id="LK931337">
    <property type="protein sequence ID" value="CDZ86665.1"/>
    <property type="molecule type" value="Genomic_DNA"/>
</dbReference>
<dbReference type="InterPro" id="IPR036937">
    <property type="entry name" value="Adhesion_dom_fimbrial_sf"/>
</dbReference>
<evidence type="ECO:0000256" key="8">
    <source>
        <dbReference type="SAM" id="SignalP"/>
    </source>
</evidence>
<proteinExistence type="inferred from homology"/>
<dbReference type="PANTHER" id="PTHR33420:SF3">
    <property type="entry name" value="FIMBRIAL SUBUNIT ELFA"/>
    <property type="match status" value="1"/>
</dbReference>
<dbReference type="Gene3D" id="2.60.40.1090">
    <property type="entry name" value="Fimbrial-type adhesion domain"/>
    <property type="match status" value="1"/>
</dbReference>
<gene>
    <name evidence="11" type="ORF">BN1086_04917</name>
</gene>
<dbReference type="PATRIC" id="fig|545.12.peg.4954"/>
<keyword evidence="3 8" id="KW-0732">Signal</keyword>
<evidence type="ECO:0000256" key="6">
    <source>
        <dbReference type="ARBA" id="ARBA00023157"/>
    </source>
</evidence>
<name>A0A078LIM8_CITKO</name>
<dbReference type="InterPro" id="IPR015303">
    <property type="entry name" value="Fimbrial_adhesin_lectin_dom"/>
</dbReference>
<dbReference type="InterPro" id="IPR050263">
    <property type="entry name" value="Bact_Fimbrial_Adh_Pro"/>
</dbReference>
<evidence type="ECO:0000256" key="2">
    <source>
        <dbReference type="ARBA" id="ARBA00006671"/>
    </source>
</evidence>
<dbReference type="GO" id="GO:0044406">
    <property type="term" value="P:adhesion of symbiont to host"/>
    <property type="evidence" value="ECO:0007669"/>
    <property type="project" value="InterPro"/>
</dbReference>
<dbReference type="SUPFAM" id="SSF49401">
    <property type="entry name" value="Bacterial adhesins"/>
    <property type="match status" value="2"/>
</dbReference>
<evidence type="ECO:0000256" key="4">
    <source>
        <dbReference type="ARBA" id="ARBA00022734"/>
    </source>
</evidence>
<feature type="chain" id="PRO_5001741105" evidence="8">
    <location>
        <begin position="31"/>
        <end position="357"/>
    </location>
</feature>
<evidence type="ECO:0000256" key="5">
    <source>
        <dbReference type="ARBA" id="ARBA00023026"/>
    </source>
</evidence>
<organism evidence="11">
    <name type="scientific">Citrobacter koseri</name>
    <name type="common">Citrobacter diversus</name>
    <dbReference type="NCBI Taxonomy" id="545"/>
    <lineage>
        <taxon>Bacteria</taxon>
        <taxon>Pseudomonadati</taxon>
        <taxon>Pseudomonadota</taxon>
        <taxon>Gammaproteobacteria</taxon>
        <taxon>Enterobacterales</taxon>
        <taxon>Enterobacteriaceae</taxon>
        <taxon>Citrobacter</taxon>
    </lineage>
</organism>
<feature type="domain" description="Fimbrial adhesin F17-AG lectin" evidence="10">
    <location>
        <begin position="32"/>
        <end position="199"/>
    </location>
</feature>
<evidence type="ECO:0000256" key="7">
    <source>
        <dbReference type="ARBA" id="ARBA00023263"/>
    </source>
</evidence>
<comment type="subcellular location">
    <subcellularLocation>
        <location evidence="1">Fimbrium</location>
    </subcellularLocation>
</comment>
<comment type="similarity">
    <text evidence="2">Belongs to the fimbrial protein family.</text>
</comment>
<keyword evidence="5" id="KW-0843">Virulence</keyword>
<sequence length="357" mass="38512">MMLLTVKALRTLVKTLMSIVLFGGPGAAHALNFTGVADDYIGSAGNVYNSGNYSIDNFPWRIAGATISKRDPLKWRTINWQCTGLDFEPAAGLKIVGQYNGQDIYRLTDTVGFILWAGDTNVGTRPEAAVNGTGRREVFGRWCSLGGGQGYSLHAIPVIYKRLSPGSVEVIPQTKVGTFTIMRRDGSTSPAFTGDTSFSVFLNAFSIRSQARTCSVPQSTKNQTIRLATVSKNSLSKPGDEAGAGIATLNLQCDIGVTVFATLTDQIKPSNISDILTTRSGEGMAEGVGLRLYRLRDNQRLSFGPDSHLKGNISQWQLSESMETAPMVRLKINYVNTGSSITPGEVNAISTVTFSYQ</sequence>
<accession>A0A078LIM8</accession>
<feature type="signal peptide" evidence="8">
    <location>
        <begin position="1"/>
        <end position="30"/>
    </location>
</feature>
<evidence type="ECO:0000259" key="10">
    <source>
        <dbReference type="Pfam" id="PF09222"/>
    </source>
</evidence>
<keyword evidence="7" id="KW-0281">Fimbrium</keyword>
<dbReference type="GO" id="GO:0009289">
    <property type="term" value="C:pilus"/>
    <property type="evidence" value="ECO:0007669"/>
    <property type="project" value="UniProtKB-SubCell"/>
</dbReference>
<keyword evidence="6" id="KW-1015">Disulfide bond</keyword>
<dbReference type="Pfam" id="PF09222">
    <property type="entry name" value="Fim-adh_lectin"/>
    <property type="match status" value="1"/>
</dbReference>
<evidence type="ECO:0000259" key="9">
    <source>
        <dbReference type="Pfam" id="PF00419"/>
    </source>
</evidence>
<keyword evidence="4" id="KW-0430">Lectin</keyword>
<dbReference type="InterPro" id="IPR008966">
    <property type="entry name" value="Adhesion_dom_sf"/>
</dbReference>
<protein>
    <submittedName>
        <fullName evidence="11">F17f-G fimbrial adhesin</fullName>
    </submittedName>
</protein>
<evidence type="ECO:0000313" key="11">
    <source>
        <dbReference type="EMBL" id="CDZ86665.1"/>
    </source>
</evidence>
<evidence type="ECO:0000256" key="1">
    <source>
        <dbReference type="ARBA" id="ARBA00004561"/>
    </source>
</evidence>
<dbReference type="GO" id="GO:0043709">
    <property type="term" value="P:cell adhesion involved in single-species biofilm formation"/>
    <property type="evidence" value="ECO:0007669"/>
    <property type="project" value="TreeGrafter"/>
</dbReference>
<dbReference type="InterPro" id="IPR000259">
    <property type="entry name" value="Adhesion_dom_fimbrial"/>
</dbReference>
<reference evidence="11" key="1">
    <citation type="submission" date="2014-06" db="EMBL/GenBank/DDBJ databases">
        <authorList>
            <person name="Urmite Genomes Urmite Genomes"/>
        </authorList>
    </citation>
    <scope>NUCLEOTIDE SEQUENCE</scope>
</reference>
<feature type="domain" description="Fimbrial-type adhesion" evidence="9">
    <location>
        <begin position="211"/>
        <end position="357"/>
    </location>
</feature>
<dbReference type="PANTHER" id="PTHR33420">
    <property type="entry name" value="FIMBRIAL SUBUNIT ELFA-RELATED"/>
    <property type="match status" value="1"/>
</dbReference>
<dbReference type="Pfam" id="PF00419">
    <property type="entry name" value="Fimbrial"/>
    <property type="match status" value="1"/>
</dbReference>